<evidence type="ECO:0000313" key="2">
    <source>
        <dbReference type="Proteomes" id="UP001396334"/>
    </source>
</evidence>
<gene>
    <name evidence="1" type="ORF">V6N11_025837</name>
</gene>
<organism evidence="1 2">
    <name type="scientific">Hibiscus sabdariffa</name>
    <name type="common">roselle</name>
    <dbReference type="NCBI Taxonomy" id="183260"/>
    <lineage>
        <taxon>Eukaryota</taxon>
        <taxon>Viridiplantae</taxon>
        <taxon>Streptophyta</taxon>
        <taxon>Embryophyta</taxon>
        <taxon>Tracheophyta</taxon>
        <taxon>Spermatophyta</taxon>
        <taxon>Magnoliopsida</taxon>
        <taxon>eudicotyledons</taxon>
        <taxon>Gunneridae</taxon>
        <taxon>Pentapetalae</taxon>
        <taxon>rosids</taxon>
        <taxon>malvids</taxon>
        <taxon>Malvales</taxon>
        <taxon>Malvaceae</taxon>
        <taxon>Malvoideae</taxon>
        <taxon>Hibiscus</taxon>
    </lineage>
</organism>
<keyword evidence="2" id="KW-1185">Reference proteome</keyword>
<protein>
    <submittedName>
        <fullName evidence="1">Uncharacterized protein</fullName>
    </submittedName>
</protein>
<dbReference type="Proteomes" id="UP001396334">
    <property type="component" value="Unassembled WGS sequence"/>
</dbReference>
<dbReference type="EMBL" id="JBBPBN010000011">
    <property type="protein sequence ID" value="KAK9028688.1"/>
    <property type="molecule type" value="Genomic_DNA"/>
</dbReference>
<comment type="caution">
    <text evidence="1">The sequence shown here is derived from an EMBL/GenBank/DDBJ whole genome shotgun (WGS) entry which is preliminary data.</text>
</comment>
<name>A0ABR2SUQ2_9ROSI</name>
<sequence length="158" mass="17317">MISTKMGIFPSSTNVVLASGSTTNRVNMKADLSTMLELKSDINSTSGFMIPAFTTFILFSLIVHSEYRAVDASFFPQNPPFSRRLTKSGMAPDRPIVTLFSSTFDSLSKAQAAFSLAVEFPVFKALTSGLIAPDEAITSLFSSHKERFKITVTPFSRR</sequence>
<proteinExistence type="predicted"/>
<accession>A0ABR2SUQ2</accession>
<evidence type="ECO:0000313" key="1">
    <source>
        <dbReference type="EMBL" id="KAK9028688.1"/>
    </source>
</evidence>
<reference evidence="1 2" key="1">
    <citation type="journal article" date="2024" name="G3 (Bethesda)">
        <title>Genome assembly of Hibiscus sabdariffa L. provides insights into metabolisms of medicinal natural products.</title>
        <authorList>
            <person name="Kim T."/>
        </authorList>
    </citation>
    <scope>NUCLEOTIDE SEQUENCE [LARGE SCALE GENOMIC DNA]</scope>
    <source>
        <strain evidence="1">TK-2024</strain>
        <tissue evidence="1">Old leaves</tissue>
    </source>
</reference>